<accession>A0A834R421</accession>
<evidence type="ECO:0000256" key="4">
    <source>
        <dbReference type="ARBA" id="ARBA00022833"/>
    </source>
</evidence>
<keyword evidence="3 5" id="KW-0863">Zinc-finger</keyword>
<feature type="compositionally biased region" description="Low complexity" evidence="6">
    <location>
        <begin position="179"/>
        <end position="188"/>
    </location>
</feature>
<reference evidence="10" key="1">
    <citation type="journal article" date="2020" name="PLoS Negl. Trop. Dis.">
        <title>High-quality nuclear genome for Sarcoptes scabiei-A critical resource for a neglected parasite.</title>
        <authorList>
            <person name="Korhonen P.K."/>
            <person name="Gasser R.B."/>
            <person name="Ma G."/>
            <person name="Wang T."/>
            <person name="Stroehlein A.J."/>
            <person name="Young N.D."/>
            <person name="Ang C.S."/>
            <person name="Fernando D.D."/>
            <person name="Lu H.C."/>
            <person name="Taylor S."/>
            <person name="Reynolds S.L."/>
            <person name="Mofiz E."/>
            <person name="Najaraj S.H."/>
            <person name="Gowda H."/>
            <person name="Madugundu A."/>
            <person name="Renuse S."/>
            <person name="Holt D."/>
            <person name="Pandey A."/>
            <person name="Papenfuss A.T."/>
            <person name="Fischer K."/>
        </authorList>
    </citation>
    <scope>NUCLEOTIDE SEQUENCE [LARGE SCALE GENOMIC DNA]</scope>
</reference>
<dbReference type="OMA" id="QHIRTHD"/>
<sequence>MAKSRRGRHLRTRHKETEKDSISENDQSKLEDNDFDDTDDNNKEENSLSDTNDDQSFIVPKKRGRKRKAELSLKDKYVPDVDPARRGIMAQGGSLRRRDTLKSTSRYSPPPASTRKSLRNEKLEKPESKKIETESIDPPKIENIVVSSRKKAINQKNTISSPSRELRSKSDDEKDKKANSAVSKASVSQTNKKTSSSVTSAEENDIELEPPEKISKSDHDHKLLTRSNRRKSSESNVLSSIASEKPENIVKPIKINEKTNSIATTKSSQPIRSVTLNSIASASKNETNQSVALSKPQTITISATAPTITIPKLMTTSSVANKIPTILKPSISTTNANKGPVRKPLSLSKYLETLPEIDECIHNDGIPDTEMQKLPDKILLVNSELPLELAVSVENQDVDYLFRQIISPVHSVRYVCLLCKGIDVNFVTKEEKDILMHYQSLHELDVEIGQAKFSEDIVFICLPKMVLNQFNNSANLGLNSPCQYCDIRLSDINEMKEHYSEVHKKEVVMMEQEEIMQMHHYFYCCKCKHQSMDFDSHHRHMKIEHNLKTFRCKSCVLVTKDENRLRTHYKAKHMLHSSGQNYQCYYCNGLLIGVERLQKHIQQSHMVQTGQNEFSCVACRKNCGNGKEILTHAQSCSLAGVKPAKNDLHYVPIPEHKEPLAEGECICYFCNEKLDNEEIYEIHLHHEHKVWLAPEPSDTPESEFLSIDEIISDEDLRKAKVKTFVGHWCRYCDSMVKVYQLFYQHMVNFHKFVKYFECIITSCKQIFKNFEDFKQHIETSGHSQKSIITHPDEVFVCSYCDIYFSSNEELTAHLMTDTHINKFTASGHFHRTEPRNFKCKACHTFFGMKESYIHHLETESHQYVCNYCGITTATPSSRRAHIQNSHAEKLLFCEDCGESQTDIMSHFVQHGYTFECRECVKKFYNRERLNAHMEVHQDPSECEWPGCNRMIATRSMLVTHYRSHKSEYKCDVCGQAFWNLSMLSSHARSHQSMPRSQPRNPVGRYSIQFANRSNVLPKRQPFPSTGNLIKCAHCQNMFKSVKEINMHKCSKKVVESNADDQSKLLELAAKASIQPKTSTAKAPSRKRVSPKKPQTVNQEVSDQTIDVIDQNSVEQTQGDDETQLIMILNQTTGELMEITAPKSMEVQDVINSLNFAPSIEDGQVEAVETQEQIITDGQVTDINHKNSGEEETAAAIEIIEQVDQPSTTSVSIEGNSNQEITGSSEVLITSNDEEQVGQVIANTNNSEQAIVLPPNCINEDGSLTLDVETLQRLNLALSMDETGNLTDGNTTYIIEPSK</sequence>
<dbReference type="PANTHER" id="PTHR24379">
    <property type="entry name" value="KRAB AND ZINC FINGER DOMAIN-CONTAINING"/>
    <property type="match status" value="1"/>
</dbReference>
<dbReference type="InterPro" id="IPR036236">
    <property type="entry name" value="Znf_C2H2_sf"/>
</dbReference>
<dbReference type="PROSITE" id="PS00028">
    <property type="entry name" value="ZINC_FINGER_C2H2_1"/>
    <property type="match status" value="8"/>
</dbReference>
<dbReference type="OrthoDB" id="6421266at2759"/>
<evidence type="ECO:0000256" key="6">
    <source>
        <dbReference type="SAM" id="MobiDB-lite"/>
    </source>
</evidence>
<feature type="compositionally biased region" description="Basic and acidic residues" evidence="6">
    <location>
        <begin position="15"/>
        <end position="32"/>
    </location>
</feature>
<evidence type="ECO:0000256" key="2">
    <source>
        <dbReference type="ARBA" id="ARBA00022737"/>
    </source>
</evidence>
<proteinExistence type="predicted"/>
<dbReference type="EMBL" id="WVUK01000065">
    <property type="protein sequence ID" value="KAF7488737.1"/>
    <property type="molecule type" value="Genomic_DNA"/>
</dbReference>
<feature type="domain" description="C2H2-type" evidence="7">
    <location>
        <begin position="914"/>
        <end position="941"/>
    </location>
</feature>
<evidence type="ECO:0000256" key="5">
    <source>
        <dbReference type="PROSITE-ProRule" id="PRU00042"/>
    </source>
</evidence>
<organism evidence="8">
    <name type="scientific">Sarcoptes scabiei</name>
    <name type="common">Itch mite</name>
    <name type="synonym">Acarus scabiei</name>
    <dbReference type="NCBI Taxonomy" id="52283"/>
    <lineage>
        <taxon>Eukaryota</taxon>
        <taxon>Metazoa</taxon>
        <taxon>Ecdysozoa</taxon>
        <taxon>Arthropoda</taxon>
        <taxon>Chelicerata</taxon>
        <taxon>Arachnida</taxon>
        <taxon>Acari</taxon>
        <taxon>Acariformes</taxon>
        <taxon>Sarcoptiformes</taxon>
        <taxon>Astigmata</taxon>
        <taxon>Psoroptidia</taxon>
        <taxon>Sarcoptoidea</taxon>
        <taxon>Sarcoptidae</taxon>
        <taxon>Sarcoptinae</taxon>
        <taxon>Sarcoptes</taxon>
    </lineage>
</organism>
<keyword evidence="1" id="KW-0479">Metal-binding</keyword>
<feature type="compositionally biased region" description="Basic residues" evidence="6">
    <location>
        <begin position="1"/>
        <end position="14"/>
    </location>
</feature>
<name>A0A834R421_SARSC</name>
<feature type="compositionally biased region" description="Basic and acidic residues" evidence="6">
    <location>
        <begin position="164"/>
        <end position="178"/>
    </location>
</feature>
<protein>
    <submittedName>
        <fullName evidence="8">Zinc finger protein 26</fullName>
    </submittedName>
</protein>
<dbReference type="GO" id="GO:0000977">
    <property type="term" value="F:RNA polymerase II transcription regulatory region sequence-specific DNA binding"/>
    <property type="evidence" value="ECO:0007669"/>
    <property type="project" value="TreeGrafter"/>
</dbReference>
<evidence type="ECO:0000313" key="9">
    <source>
        <dbReference type="EnsemblMetazoa" id="KAF7488737.1"/>
    </source>
</evidence>
<feature type="domain" description="C2H2-type" evidence="7">
    <location>
        <begin position="940"/>
        <end position="969"/>
    </location>
</feature>
<evidence type="ECO:0000259" key="7">
    <source>
        <dbReference type="PROSITE" id="PS50157"/>
    </source>
</evidence>
<feature type="domain" description="C2H2-type" evidence="7">
    <location>
        <begin position="968"/>
        <end position="995"/>
    </location>
</feature>
<evidence type="ECO:0000256" key="3">
    <source>
        <dbReference type="ARBA" id="ARBA00022771"/>
    </source>
</evidence>
<dbReference type="GO" id="GO:0005634">
    <property type="term" value="C:nucleus"/>
    <property type="evidence" value="ECO:0007669"/>
    <property type="project" value="TreeGrafter"/>
</dbReference>
<dbReference type="GO" id="GO:0000981">
    <property type="term" value="F:DNA-binding transcription factor activity, RNA polymerase II-specific"/>
    <property type="evidence" value="ECO:0007669"/>
    <property type="project" value="TreeGrafter"/>
</dbReference>
<dbReference type="PANTHER" id="PTHR24379:SF127">
    <property type="entry name" value="BLOODY FINGERS-RELATED"/>
    <property type="match status" value="1"/>
</dbReference>
<evidence type="ECO:0000256" key="1">
    <source>
        <dbReference type="ARBA" id="ARBA00022723"/>
    </source>
</evidence>
<dbReference type="EnsemblMetazoa" id="SSS_9158s_mrna">
    <property type="protein sequence ID" value="KAF7488737.1"/>
    <property type="gene ID" value="SSS_9158"/>
</dbReference>
<feature type="compositionally biased region" description="Polar residues" evidence="6">
    <location>
        <begin position="154"/>
        <end position="163"/>
    </location>
</feature>
<dbReference type="PROSITE" id="PS50157">
    <property type="entry name" value="ZINC_FINGER_C2H2_2"/>
    <property type="match status" value="4"/>
</dbReference>
<feature type="region of interest" description="Disordered" evidence="6">
    <location>
        <begin position="1"/>
        <end position="240"/>
    </location>
</feature>
<keyword evidence="4" id="KW-0862">Zinc</keyword>
<dbReference type="Proteomes" id="UP000070412">
    <property type="component" value="Unassembled WGS sequence"/>
</dbReference>
<reference evidence="8" key="2">
    <citation type="submission" date="2020-01" db="EMBL/GenBank/DDBJ databases">
        <authorList>
            <person name="Korhonen P.K.K."/>
            <person name="Guangxu M.G."/>
            <person name="Wang T.W."/>
            <person name="Stroehlein A.J.S."/>
            <person name="Young N.D."/>
            <person name="Ang C.-S.A."/>
            <person name="Fernando D.W.F."/>
            <person name="Lu H.L."/>
            <person name="Taylor S.T."/>
            <person name="Ehtesham M.E.M."/>
            <person name="Najaraj S.H.N."/>
            <person name="Harsha G.H.G."/>
            <person name="Madugundu A.M."/>
            <person name="Renuse S.R."/>
            <person name="Holt D.H."/>
            <person name="Pandey A.P."/>
            <person name="Papenfuss A.P."/>
            <person name="Gasser R.B.G."/>
            <person name="Fischer K.F."/>
        </authorList>
    </citation>
    <scope>NUCLEOTIDE SEQUENCE</scope>
    <source>
        <strain evidence="8">SSS_KF_BRIS2020</strain>
    </source>
</reference>
<feature type="domain" description="C2H2-type" evidence="7">
    <location>
        <begin position="795"/>
        <end position="824"/>
    </location>
</feature>
<feature type="region of interest" description="Disordered" evidence="6">
    <location>
        <begin position="1074"/>
        <end position="1098"/>
    </location>
</feature>
<dbReference type="GO" id="GO:0008270">
    <property type="term" value="F:zinc ion binding"/>
    <property type="evidence" value="ECO:0007669"/>
    <property type="project" value="UniProtKB-KW"/>
</dbReference>
<dbReference type="Pfam" id="PF00096">
    <property type="entry name" value="zf-C2H2"/>
    <property type="match status" value="2"/>
</dbReference>
<reference evidence="9" key="3">
    <citation type="submission" date="2022-06" db="UniProtKB">
        <authorList>
            <consortium name="EnsemblMetazoa"/>
        </authorList>
    </citation>
    <scope>IDENTIFICATION</scope>
</reference>
<feature type="compositionally biased region" description="Basic and acidic residues" evidence="6">
    <location>
        <begin position="118"/>
        <end position="140"/>
    </location>
</feature>
<keyword evidence="10" id="KW-1185">Reference proteome</keyword>
<gene>
    <name evidence="8" type="ORF">SSS_9158</name>
</gene>
<evidence type="ECO:0000313" key="8">
    <source>
        <dbReference type="EMBL" id="KAF7488737.1"/>
    </source>
</evidence>
<feature type="compositionally biased region" description="Basic and acidic residues" evidence="6">
    <location>
        <begin position="210"/>
        <end position="223"/>
    </location>
</feature>
<feature type="compositionally biased region" description="Polar residues" evidence="6">
    <location>
        <begin position="189"/>
        <end position="201"/>
    </location>
</feature>
<keyword evidence="2" id="KW-0677">Repeat</keyword>
<dbReference type="SMART" id="SM00355">
    <property type="entry name" value="ZnF_C2H2"/>
    <property type="match status" value="15"/>
</dbReference>
<dbReference type="Gene3D" id="3.30.160.60">
    <property type="entry name" value="Classic Zinc Finger"/>
    <property type="match status" value="3"/>
</dbReference>
<dbReference type="SUPFAM" id="SSF57667">
    <property type="entry name" value="beta-beta-alpha zinc fingers"/>
    <property type="match status" value="3"/>
</dbReference>
<dbReference type="InterPro" id="IPR013087">
    <property type="entry name" value="Znf_C2H2_type"/>
</dbReference>
<evidence type="ECO:0000313" key="10">
    <source>
        <dbReference type="Proteomes" id="UP000070412"/>
    </source>
</evidence>
<feature type="compositionally biased region" description="Basic and acidic residues" evidence="6">
    <location>
        <begin position="69"/>
        <end position="85"/>
    </location>
</feature>